<gene>
    <name evidence="2" type="ORF">VNI00_005416</name>
</gene>
<evidence type="ECO:0000256" key="1">
    <source>
        <dbReference type="SAM" id="MobiDB-lite"/>
    </source>
</evidence>
<evidence type="ECO:0008006" key="4">
    <source>
        <dbReference type="Google" id="ProtNLM"/>
    </source>
</evidence>
<feature type="compositionally biased region" description="Basic and acidic residues" evidence="1">
    <location>
        <begin position="178"/>
        <end position="194"/>
    </location>
</feature>
<protein>
    <recommendedName>
        <fullName evidence="4">Transposase</fullName>
    </recommendedName>
</protein>
<dbReference type="AlphaFoldDB" id="A0AAW0DE48"/>
<sequence>MSARPEQVCTCSKCKGKPVSYNLWSRHRNRRRSEGHLAFSNFAEQSQPAASGSGQYSSEEDADEEPEEDERNEWREGGDNDIAGESGFDMNVDEGVVMNRPNVTEQEDIFREDEDMNVDYGPEDRLEDNQNIVVQNHLPHIRPTSPVIPPSGLDDPSAASNEEDEVDLPEDPNSQQALEREERAEELHDLEQRRQQHQQESVDEFVPQPQAPDPPPYSTIETVRITQQLIDAVKSATLDDGHCPAHVVERLRNPIEEEVDISDPSVRHAIDLYLATTNASEQTYHDAREAYLRRHPEESLMSLKQVKGLVEEITGVVAVSDDMCVNGCHAFTGPFADLDHCSRCSEPRYDQEYEALTGKKRARLQFDTILLGPQLQARMRNPETALELRYRSWKVEQVHEALEKLEDELAAEFVYDDHACGEDFLAMVERFNLTEDDHIVTISTDSFQLYKNKKSDTYIGVWILEDYSPGERVRKVNIIPAFNIPGPNKIKNLDSYLLTSLRHVSALQKENDGRGYREWRASERRVVYSRPAVGFTTADRIGLAEMDGRVGHHGTIACRGDCPMRGRHKPDSGHYFSAHYCTADFLAGCMHNDFDFDNIQPPSLERYEKRLQTVSDSPNEAQYLINRRETGISKPCIFSGLSLAIPPPLSFVPDMMHLLLNLGQLLISIWRGTIDCAETDNKTAWPWRTLIGDTWKTHGAAIANATPYFPSFFHRPPRNPAQKINSGYKVTEYVLYVFCLGPGHFRQILPEIYYTHFCRLVYALRILNKRSIQGKEIAAAQSQIITFVKDYENLYYQLRIDRLQFCCPCIHTLLHLAPETARVGPAVYHTQFALERTIGDTTAECNQPSNPWANFSQRQVRRAQVNALMNMCPQLDKLAFKKMILPRGAFKLGDSYVLLRKRERYFTTLEGSVGDLVAAVINTQKVRRWARLELPTRHVARSLWQESRTSRKSVRVTRNVKFKDQELDRIEYGEVQFYFLHEIGRGPQDPPQAYALVSVYTRPNQHILDETHGVLWACQYMGDTNLKVIDVKSIISVVSIQPLPRQHDLQGDWWFVVEKPGIEGLELMPDSDELDEPHLEQAD</sequence>
<dbReference type="PANTHER" id="PTHR46579:SF1">
    <property type="entry name" value="F5_8 TYPE C DOMAIN-CONTAINING PROTEIN"/>
    <property type="match status" value="1"/>
</dbReference>
<dbReference type="PANTHER" id="PTHR46579">
    <property type="entry name" value="F5/8 TYPE C DOMAIN-CONTAINING PROTEIN-RELATED"/>
    <property type="match status" value="1"/>
</dbReference>
<evidence type="ECO:0000313" key="3">
    <source>
        <dbReference type="Proteomes" id="UP001383192"/>
    </source>
</evidence>
<feature type="compositionally biased region" description="Acidic residues" evidence="1">
    <location>
        <begin position="161"/>
        <end position="170"/>
    </location>
</feature>
<feature type="region of interest" description="Disordered" evidence="1">
    <location>
        <begin position="140"/>
        <end position="218"/>
    </location>
</feature>
<feature type="region of interest" description="Disordered" evidence="1">
    <location>
        <begin position="35"/>
        <end position="124"/>
    </location>
</feature>
<proteinExistence type="predicted"/>
<feature type="compositionally biased region" description="Polar residues" evidence="1">
    <location>
        <begin position="42"/>
        <end position="57"/>
    </location>
</feature>
<organism evidence="2 3">
    <name type="scientific">Paramarasmius palmivorus</name>
    <dbReference type="NCBI Taxonomy" id="297713"/>
    <lineage>
        <taxon>Eukaryota</taxon>
        <taxon>Fungi</taxon>
        <taxon>Dikarya</taxon>
        <taxon>Basidiomycota</taxon>
        <taxon>Agaricomycotina</taxon>
        <taxon>Agaricomycetes</taxon>
        <taxon>Agaricomycetidae</taxon>
        <taxon>Agaricales</taxon>
        <taxon>Marasmiineae</taxon>
        <taxon>Marasmiaceae</taxon>
        <taxon>Paramarasmius</taxon>
    </lineage>
</organism>
<feature type="compositionally biased region" description="Acidic residues" evidence="1">
    <location>
        <begin position="58"/>
        <end position="71"/>
    </location>
</feature>
<comment type="caution">
    <text evidence="2">The sequence shown here is derived from an EMBL/GenBank/DDBJ whole genome shotgun (WGS) entry which is preliminary data.</text>
</comment>
<accession>A0AAW0DE48</accession>
<keyword evidence="3" id="KW-1185">Reference proteome</keyword>
<evidence type="ECO:0000313" key="2">
    <source>
        <dbReference type="EMBL" id="KAK7049985.1"/>
    </source>
</evidence>
<reference evidence="2 3" key="1">
    <citation type="submission" date="2024-01" db="EMBL/GenBank/DDBJ databases">
        <title>A draft genome for a cacao thread blight-causing isolate of Paramarasmius palmivorus.</title>
        <authorList>
            <person name="Baruah I.K."/>
            <person name="Bukari Y."/>
            <person name="Amoako-Attah I."/>
            <person name="Meinhardt L.W."/>
            <person name="Bailey B.A."/>
            <person name="Cohen S.P."/>
        </authorList>
    </citation>
    <scope>NUCLEOTIDE SEQUENCE [LARGE SCALE GENOMIC DNA]</scope>
    <source>
        <strain evidence="2 3">GH-12</strain>
    </source>
</reference>
<feature type="compositionally biased region" description="Acidic residues" evidence="1">
    <location>
        <begin position="105"/>
        <end position="117"/>
    </location>
</feature>
<dbReference type="EMBL" id="JAYKXP010000015">
    <property type="protein sequence ID" value="KAK7049985.1"/>
    <property type="molecule type" value="Genomic_DNA"/>
</dbReference>
<name>A0AAW0DE48_9AGAR</name>
<dbReference type="Proteomes" id="UP001383192">
    <property type="component" value="Unassembled WGS sequence"/>
</dbReference>